<protein>
    <recommendedName>
        <fullName evidence="2">Glycosyl transferase family 2</fullName>
    </recommendedName>
</protein>
<evidence type="ECO:0008006" key="2">
    <source>
        <dbReference type="Google" id="ProtNLM"/>
    </source>
</evidence>
<sequence>MNILINKILFLISSFFETVKFIFLSYFFSWKRPQLEQSSSYIISLTSYHKRFGTLHLVLESFFYQKLKPREIHLWLSKKDLDINGGIPKRIKRLENDGLIIHIKNDDIGSYKKLSYINDLLIQVTGIKHVITADDDVLYPKYWSEELLLKSMKDNCVSCFRGHDLRIYNGIFDYKKSMSLNVSGSEPNYSLLPTGCSGVAYPIGSISREVSSSDKFLSVAPKADDIWYKAMTLKNGYKSSRVYAHNVHFPVLINCLSESLYSSNVNNNENNIKLKNTFHFFDVTKYFY</sequence>
<reference evidence="1" key="1">
    <citation type="journal article" date="2016" name="PLoS ONE">
        <title>Genetic Diversity of O-Antigens in Hafnia alvei and the Development of a Suspension Array for Serotype Detection.</title>
        <authorList>
            <person name="Duan Z."/>
            <person name="Niedziela T."/>
            <person name="Lugowski C."/>
            <person name="Cao B."/>
            <person name="Wang T."/>
            <person name="Xu L."/>
            <person name="Yang B."/>
            <person name="Liu B."/>
            <person name="Wang L."/>
        </authorList>
    </citation>
    <scope>NUCLEOTIDE SEQUENCE</scope>
    <source>
        <strain evidence="1">PCM1209</strain>
    </source>
</reference>
<accession>A0A172X072</accession>
<name>A0A172X072_HAFAL</name>
<dbReference type="EMBL" id="KX117086">
    <property type="protein sequence ID" value="ANF30019.1"/>
    <property type="molecule type" value="Genomic_DNA"/>
</dbReference>
<dbReference type="AlphaFoldDB" id="A0A172X072"/>
<dbReference type="RefSeq" id="WP_130992885.1">
    <property type="nucleotide sequence ID" value="NZ_SITI01000106.1"/>
</dbReference>
<proteinExistence type="predicted"/>
<evidence type="ECO:0000313" key="1">
    <source>
        <dbReference type="EMBL" id="ANF30019.1"/>
    </source>
</evidence>
<organism evidence="1">
    <name type="scientific">Hafnia alvei</name>
    <dbReference type="NCBI Taxonomy" id="569"/>
    <lineage>
        <taxon>Bacteria</taxon>
        <taxon>Pseudomonadati</taxon>
        <taxon>Pseudomonadota</taxon>
        <taxon>Gammaproteobacteria</taxon>
        <taxon>Enterobacterales</taxon>
        <taxon>Hafniaceae</taxon>
        <taxon>Hafnia</taxon>
    </lineage>
</organism>